<dbReference type="RefSeq" id="WP_210681848.1">
    <property type="nucleotide sequence ID" value="NZ_JAGMWN010000004.1"/>
</dbReference>
<dbReference type="Proteomes" id="UP000672602">
    <property type="component" value="Unassembled WGS sequence"/>
</dbReference>
<evidence type="ECO:0000313" key="4">
    <source>
        <dbReference type="Proteomes" id="UP000672602"/>
    </source>
</evidence>
<dbReference type="InterPro" id="IPR009004">
    <property type="entry name" value="Transposase_Mu_C"/>
</dbReference>
<protein>
    <submittedName>
        <fullName evidence="3">Mu transposase C-terminal domain-containing protein</fullName>
    </submittedName>
</protein>
<dbReference type="InterPro" id="IPR012337">
    <property type="entry name" value="RNaseH-like_sf"/>
</dbReference>
<organism evidence="3 4">
    <name type="scientific">Marivibrio halodurans</name>
    <dbReference type="NCBI Taxonomy" id="2039722"/>
    <lineage>
        <taxon>Bacteria</taxon>
        <taxon>Pseudomonadati</taxon>
        <taxon>Pseudomonadota</taxon>
        <taxon>Alphaproteobacteria</taxon>
        <taxon>Rhodospirillales</taxon>
        <taxon>Rhodospirillaceae</taxon>
        <taxon>Marivibrio</taxon>
    </lineage>
</organism>
<gene>
    <name evidence="3" type="ORF">KAJ83_09580</name>
</gene>
<dbReference type="Gene3D" id="6.10.250.2550">
    <property type="match status" value="1"/>
</dbReference>
<dbReference type="GO" id="GO:0004803">
    <property type="term" value="F:transposase activity"/>
    <property type="evidence" value="ECO:0007669"/>
    <property type="project" value="InterPro"/>
</dbReference>
<feature type="domain" description="HTH Mu-type" evidence="2">
    <location>
        <begin position="15"/>
        <end position="91"/>
    </location>
</feature>
<dbReference type="InterPro" id="IPR003314">
    <property type="entry name" value="Mu-type_HTH"/>
</dbReference>
<dbReference type="InterPro" id="IPR009061">
    <property type="entry name" value="DNA-bd_dom_put_sf"/>
</dbReference>
<dbReference type="Pfam" id="PF02914">
    <property type="entry name" value="DDE_2"/>
    <property type="match status" value="1"/>
</dbReference>
<dbReference type="InterPro" id="IPR009057">
    <property type="entry name" value="Homeodomain-like_sf"/>
</dbReference>
<dbReference type="GO" id="GO:0003677">
    <property type="term" value="F:DNA binding"/>
    <property type="evidence" value="ECO:0007669"/>
    <property type="project" value="InterPro"/>
</dbReference>
<dbReference type="Gene3D" id="2.30.30.130">
    <property type="entry name" value="Transposase, Mu, C-terminal"/>
    <property type="match status" value="1"/>
</dbReference>
<feature type="region of interest" description="Disordered" evidence="1">
    <location>
        <begin position="642"/>
        <end position="661"/>
    </location>
</feature>
<dbReference type="PROSITE" id="PS51702">
    <property type="entry name" value="HTH_MU"/>
    <property type="match status" value="1"/>
</dbReference>
<dbReference type="SUPFAM" id="SSF46689">
    <property type="entry name" value="Homeodomain-like"/>
    <property type="match status" value="2"/>
</dbReference>
<name>A0A8J7SIT4_9PROT</name>
<comment type="caution">
    <text evidence="3">The sequence shown here is derived from an EMBL/GenBank/DDBJ whole genome shotgun (WGS) entry which is preliminary data.</text>
</comment>
<dbReference type="GO" id="GO:0015074">
    <property type="term" value="P:DNA integration"/>
    <property type="evidence" value="ECO:0007669"/>
    <property type="project" value="InterPro"/>
</dbReference>
<sequence length="678" mass="76104">MTVGREVNGAYELIEWWTTADLASLSLEGLPQSQRGVLALAKKHCWQGRRTHSGNSLARRRAGRGGGWEYHYSLLPLEAQQDLLHRYSHERLAAEARLRPAPADTPRRNPLWEIFERLGGNAQDTAKWRLAVLNEVEDLTRGGMNKNGAVHMVSRHWKQQGKRISARTLWNWFDLVAGLERSDWLPALAPRHVGRTKTAQCSQEAWDWYKGHYLTRKKPTHADTYNRLKKIADAKGWTIPTARTLVRRMDSEVEEITQIYCRKGAEAAARRMPTQRRDATVFGAGEAVNGDGLKFDRLWVRFTDGEIINTATAWFYQDVRTRRILAWRLDKTENTDLFRLATYDLTGVCAPAHVYIDNTTVAANKLMTAGAKGRKRFKDGPEDGLGLLLMLGMDPHFTNPDEETGNPGAKPIERAFGIGGLHEMVATNPALTDRGYSKATAISSDELRAVIAHEVERHNAKTGRRTQACGGVLSFDQAWEAAIGDEPVRVLSDRQRRLLLLSREVARADGRDGAITLEAGQGPHGRNRYWCEHLTQWAGRKVAVHYDPEDLRSDVHIYSLDGRYLFAAESLPTAGFNDTKSGREWRKFKSRMMKAEKAKADAEQRMDALVRASIYADATNQPIAEAPKKKRQTRPVVVAGHFQHVPDPASDAGSRDDEDDDARVLNFVKGVAKIAVGD</sequence>
<dbReference type="SUPFAM" id="SSF46955">
    <property type="entry name" value="Putative DNA-binding domain"/>
    <property type="match status" value="1"/>
</dbReference>
<dbReference type="InterPro" id="IPR036388">
    <property type="entry name" value="WH-like_DNA-bd_sf"/>
</dbReference>
<dbReference type="GO" id="GO:0006313">
    <property type="term" value="P:DNA transposition"/>
    <property type="evidence" value="ECO:0007669"/>
    <property type="project" value="InterPro"/>
</dbReference>
<dbReference type="Gene3D" id="1.10.10.10">
    <property type="entry name" value="Winged helix-like DNA-binding domain superfamily/Winged helix DNA-binding domain"/>
    <property type="match status" value="1"/>
</dbReference>
<evidence type="ECO:0000256" key="1">
    <source>
        <dbReference type="SAM" id="MobiDB-lite"/>
    </source>
</evidence>
<evidence type="ECO:0000259" key="2">
    <source>
        <dbReference type="PROSITE" id="PS51702"/>
    </source>
</evidence>
<dbReference type="Pfam" id="PF09299">
    <property type="entry name" value="Mu-transpos_C"/>
    <property type="match status" value="1"/>
</dbReference>
<keyword evidence="4" id="KW-1185">Reference proteome</keyword>
<dbReference type="Gene3D" id="1.10.10.60">
    <property type="entry name" value="Homeodomain-like"/>
    <property type="match status" value="2"/>
</dbReference>
<accession>A0A8J7SIT4</accession>
<dbReference type="InterPro" id="IPR004189">
    <property type="entry name" value="Phage_Mu_transposase"/>
</dbReference>
<dbReference type="SUPFAM" id="SSF50610">
    <property type="entry name" value="mu transposase, C-terminal domain"/>
    <property type="match status" value="1"/>
</dbReference>
<evidence type="ECO:0000313" key="3">
    <source>
        <dbReference type="EMBL" id="MBP5857258.1"/>
    </source>
</evidence>
<proteinExistence type="predicted"/>
<reference evidence="3" key="1">
    <citation type="submission" date="2021-04" db="EMBL/GenBank/DDBJ databases">
        <authorList>
            <person name="Zhang D.-C."/>
        </authorList>
    </citation>
    <scope>NUCLEOTIDE SEQUENCE</scope>
    <source>
        <strain evidence="3">CGMCC 1.15697</strain>
    </source>
</reference>
<dbReference type="EMBL" id="JAGMWN010000004">
    <property type="protein sequence ID" value="MBP5857258.1"/>
    <property type="molecule type" value="Genomic_DNA"/>
</dbReference>
<dbReference type="Pfam" id="PF02316">
    <property type="entry name" value="HTH_Tnp_Mu_1"/>
    <property type="match status" value="1"/>
</dbReference>
<dbReference type="AlphaFoldDB" id="A0A8J7SIT4"/>
<dbReference type="Pfam" id="PF09039">
    <property type="entry name" value="HTH_Tnp_Mu_2"/>
    <property type="match status" value="1"/>
</dbReference>
<dbReference type="Gene3D" id="3.30.420.10">
    <property type="entry name" value="Ribonuclease H-like superfamily/Ribonuclease H"/>
    <property type="match status" value="1"/>
</dbReference>
<dbReference type="InterPro" id="IPR036397">
    <property type="entry name" value="RNaseH_sf"/>
</dbReference>
<dbReference type="InterPro" id="IPR015126">
    <property type="entry name" value="Mu_I-gamma"/>
</dbReference>
<dbReference type="InterPro" id="IPR015378">
    <property type="entry name" value="Transposase-like_Mu_C"/>
</dbReference>
<dbReference type="SUPFAM" id="SSF53098">
    <property type="entry name" value="Ribonuclease H-like"/>
    <property type="match status" value="1"/>
</dbReference>